<proteinExistence type="inferred from homology"/>
<sequence length="268" mass="29657">MLPAALLLLLLGGARALFGGRDAAPRQFPFQALTHGFHPDLLRNFGTGALIHPEWVLTTAESVAGFVALNVTLGVVERDSDEAWRQDIPAVSVHLHPEWPGRQHWKRMHLNDVALVRLSRPARLDDKVQVAHLPKRGQWYGGRGLSVSGWGRHQTSYGLRDQNHLKWEETSSVGFLSCFWKRFSVSEHTGWVHAEHICADTKGQGPCDNDGGAPLVRFTEAGTKAVVLGLFTTPTIYGEYCGTDIPSVYTRVSAHLDWIREASGLTPQ</sequence>
<accession>A0AAV7XYG0</accession>
<dbReference type="InterPro" id="IPR001254">
    <property type="entry name" value="Trypsin_dom"/>
</dbReference>
<feature type="signal peptide" evidence="3">
    <location>
        <begin position="1"/>
        <end position="16"/>
    </location>
</feature>
<reference evidence="5" key="1">
    <citation type="submission" date="2022-12" db="EMBL/GenBank/DDBJ databases">
        <title>Chromosome-level genome assembly of the bean flower thrips Megalurothrips usitatus.</title>
        <authorList>
            <person name="Ma L."/>
            <person name="Liu Q."/>
            <person name="Li H."/>
            <person name="Cai W."/>
        </authorList>
    </citation>
    <scope>NUCLEOTIDE SEQUENCE</scope>
    <source>
        <strain evidence="5">Cailab_2022a</strain>
    </source>
</reference>
<dbReference type="Proteomes" id="UP001075354">
    <property type="component" value="Chromosome 1"/>
</dbReference>
<dbReference type="InterPro" id="IPR043504">
    <property type="entry name" value="Peptidase_S1_PA_chymotrypsin"/>
</dbReference>
<dbReference type="PRINTS" id="PR00722">
    <property type="entry name" value="CHYMOTRYPSIN"/>
</dbReference>
<dbReference type="AlphaFoldDB" id="A0AAV7XYG0"/>
<evidence type="ECO:0000256" key="2">
    <source>
        <dbReference type="ARBA" id="ARBA00024195"/>
    </source>
</evidence>
<keyword evidence="1" id="KW-1015">Disulfide bond</keyword>
<comment type="caution">
    <text evidence="5">The sequence shown here is derived from an EMBL/GenBank/DDBJ whole genome shotgun (WGS) entry which is preliminary data.</text>
</comment>
<organism evidence="5 6">
    <name type="scientific">Megalurothrips usitatus</name>
    <name type="common">bean blossom thrips</name>
    <dbReference type="NCBI Taxonomy" id="439358"/>
    <lineage>
        <taxon>Eukaryota</taxon>
        <taxon>Metazoa</taxon>
        <taxon>Ecdysozoa</taxon>
        <taxon>Arthropoda</taxon>
        <taxon>Hexapoda</taxon>
        <taxon>Insecta</taxon>
        <taxon>Pterygota</taxon>
        <taxon>Neoptera</taxon>
        <taxon>Paraneoptera</taxon>
        <taxon>Thysanoptera</taxon>
        <taxon>Terebrantia</taxon>
        <taxon>Thripoidea</taxon>
        <taxon>Thripidae</taxon>
        <taxon>Megalurothrips</taxon>
    </lineage>
</organism>
<evidence type="ECO:0000259" key="4">
    <source>
        <dbReference type="PROSITE" id="PS50240"/>
    </source>
</evidence>
<dbReference type="InterPro" id="IPR001314">
    <property type="entry name" value="Peptidase_S1A"/>
</dbReference>
<dbReference type="CDD" id="cd00190">
    <property type="entry name" value="Tryp_SPc"/>
    <property type="match status" value="1"/>
</dbReference>
<dbReference type="InterPro" id="IPR051487">
    <property type="entry name" value="Ser/Thr_Proteases_Immune/Dev"/>
</dbReference>
<evidence type="ECO:0000313" key="5">
    <source>
        <dbReference type="EMBL" id="KAJ1531779.1"/>
    </source>
</evidence>
<evidence type="ECO:0000313" key="6">
    <source>
        <dbReference type="Proteomes" id="UP001075354"/>
    </source>
</evidence>
<feature type="domain" description="Peptidase S1" evidence="4">
    <location>
        <begin position="17"/>
        <end position="264"/>
    </location>
</feature>
<dbReference type="PROSITE" id="PS50240">
    <property type="entry name" value="TRYPSIN_DOM"/>
    <property type="match status" value="1"/>
</dbReference>
<dbReference type="SUPFAM" id="SSF50494">
    <property type="entry name" value="Trypsin-like serine proteases"/>
    <property type="match status" value="1"/>
</dbReference>
<keyword evidence="6" id="KW-1185">Reference proteome</keyword>
<evidence type="ECO:0000256" key="1">
    <source>
        <dbReference type="ARBA" id="ARBA00023157"/>
    </source>
</evidence>
<dbReference type="SMART" id="SM00020">
    <property type="entry name" value="Tryp_SPc"/>
    <property type="match status" value="1"/>
</dbReference>
<comment type="similarity">
    <text evidence="2">Belongs to the peptidase S1 family. CLIP subfamily.</text>
</comment>
<dbReference type="InterPro" id="IPR009003">
    <property type="entry name" value="Peptidase_S1_PA"/>
</dbReference>
<dbReference type="Gene3D" id="2.40.10.10">
    <property type="entry name" value="Trypsin-like serine proteases"/>
    <property type="match status" value="1"/>
</dbReference>
<feature type="chain" id="PRO_5043541027" description="Peptidase S1 domain-containing protein" evidence="3">
    <location>
        <begin position="17"/>
        <end position="268"/>
    </location>
</feature>
<dbReference type="PANTHER" id="PTHR24256">
    <property type="entry name" value="TRYPTASE-RELATED"/>
    <property type="match status" value="1"/>
</dbReference>
<gene>
    <name evidence="5" type="ORF">ONE63_000436</name>
</gene>
<dbReference type="GO" id="GO:0006508">
    <property type="term" value="P:proteolysis"/>
    <property type="evidence" value="ECO:0007669"/>
    <property type="project" value="InterPro"/>
</dbReference>
<dbReference type="Pfam" id="PF00089">
    <property type="entry name" value="Trypsin"/>
    <property type="match status" value="1"/>
</dbReference>
<name>A0AAV7XYG0_9NEOP</name>
<dbReference type="EMBL" id="JAPTSV010000001">
    <property type="protein sequence ID" value="KAJ1531779.1"/>
    <property type="molecule type" value="Genomic_DNA"/>
</dbReference>
<evidence type="ECO:0000256" key="3">
    <source>
        <dbReference type="SAM" id="SignalP"/>
    </source>
</evidence>
<keyword evidence="3" id="KW-0732">Signal</keyword>
<dbReference type="GO" id="GO:0004252">
    <property type="term" value="F:serine-type endopeptidase activity"/>
    <property type="evidence" value="ECO:0007669"/>
    <property type="project" value="InterPro"/>
</dbReference>
<protein>
    <recommendedName>
        <fullName evidence="4">Peptidase S1 domain-containing protein</fullName>
    </recommendedName>
</protein>